<evidence type="ECO:0000256" key="5">
    <source>
        <dbReference type="ARBA" id="ARBA00041499"/>
    </source>
</evidence>
<dbReference type="PANTHER" id="PTHR11567:SF110">
    <property type="entry name" value="2-PHOSPHOXYLOSE PHOSPHATASE 1"/>
    <property type="match status" value="1"/>
</dbReference>
<organism evidence="7">
    <name type="scientific">Amphimedon queenslandica</name>
    <name type="common">Sponge</name>
    <dbReference type="NCBI Taxonomy" id="400682"/>
    <lineage>
        <taxon>Eukaryota</taxon>
        <taxon>Metazoa</taxon>
        <taxon>Porifera</taxon>
        <taxon>Demospongiae</taxon>
        <taxon>Heteroscleromorpha</taxon>
        <taxon>Haplosclerida</taxon>
        <taxon>Niphatidae</taxon>
        <taxon>Amphimedon</taxon>
    </lineage>
</organism>
<dbReference type="InterPro" id="IPR033379">
    <property type="entry name" value="Acid_Pase_AS"/>
</dbReference>
<dbReference type="InterPro" id="IPR029033">
    <property type="entry name" value="His_PPase_superfam"/>
</dbReference>
<evidence type="ECO:0000313" key="7">
    <source>
        <dbReference type="EnsemblMetazoa" id="Aqu2.1.30314_001"/>
    </source>
</evidence>
<evidence type="ECO:0000313" key="8">
    <source>
        <dbReference type="Proteomes" id="UP000007879"/>
    </source>
</evidence>
<dbReference type="InterPro" id="IPR000560">
    <property type="entry name" value="His_Pase_clade-2"/>
</dbReference>
<dbReference type="OrthoDB" id="10262962at2759"/>
<dbReference type="PANTHER" id="PTHR11567">
    <property type="entry name" value="ACID PHOSPHATASE-RELATED"/>
    <property type="match status" value="1"/>
</dbReference>
<dbReference type="CDD" id="cd07061">
    <property type="entry name" value="HP_HAP_like"/>
    <property type="match status" value="1"/>
</dbReference>
<evidence type="ECO:0000256" key="3">
    <source>
        <dbReference type="ARBA" id="ARBA00036311"/>
    </source>
</evidence>
<evidence type="ECO:0000256" key="6">
    <source>
        <dbReference type="SAM" id="MobiDB-lite"/>
    </source>
</evidence>
<accession>A0A1X7US18</accession>
<dbReference type="AlphaFoldDB" id="A0A1X7US18"/>
<evidence type="ECO:0000256" key="2">
    <source>
        <dbReference type="ARBA" id="ARBA00022801"/>
    </source>
</evidence>
<gene>
    <name evidence="7" type="primary">105312927</name>
</gene>
<dbReference type="PROSITE" id="PS00778">
    <property type="entry name" value="HIS_ACID_PHOSPHAT_2"/>
    <property type="match status" value="1"/>
</dbReference>
<evidence type="ECO:0000256" key="4">
    <source>
        <dbReference type="ARBA" id="ARBA00040357"/>
    </source>
</evidence>
<proteinExistence type="inferred from homology"/>
<dbReference type="EnsemblMetazoa" id="Aqu2.1.30314_001">
    <property type="protein sequence ID" value="Aqu2.1.30314_001"/>
    <property type="gene ID" value="Aqu2.1.30314"/>
</dbReference>
<comment type="similarity">
    <text evidence="1">Belongs to the histidine acid phosphatase family.</text>
</comment>
<feature type="region of interest" description="Disordered" evidence="6">
    <location>
        <begin position="33"/>
        <end position="55"/>
    </location>
</feature>
<evidence type="ECO:0000256" key="1">
    <source>
        <dbReference type="ARBA" id="ARBA00005375"/>
    </source>
</evidence>
<dbReference type="SUPFAM" id="SSF53254">
    <property type="entry name" value="Phosphoglycerate mutase-like"/>
    <property type="match status" value="1"/>
</dbReference>
<dbReference type="InParanoid" id="A0A1X7US18"/>
<reference evidence="8" key="1">
    <citation type="journal article" date="2010" name="Nature">
        <title>The Amphimedon queenslandica genome and the evolution of animal complexity.</title>
        <authorList>
            <person name="Srivastava M."/>
            <person name="Simakov O."/>
            <person name="Chapman J."/>
            <person name="Fahey B."/>
            <person name="Gauthier M.E."/>
            <person name="Mitros T."/>
            <person name="Richards G.S."/>
            <person name="Conaco C."/>
            <person name="Dacre M."/>
            <person name="Hellsten U."/>
            <person name="Larroux C."/>
            <person name="Putnam N.H."/>
            <person name="Stanke M."/>
            <person name="Adamska M."/>
            <person name="Darling A."/>
            <person name="Degnan S.M."/>
            <person name="Oakley T.H."/>
            <person name="Plachetzki D.C."/>
            <person name="Zhai Y."/>
            <person name="Adamski M."/>
            <person name="Calcino A."/>
            <person name="Cummins S.F."/>
            <person name="Goodstein D.M."/>
            <person name="Harris C."/>
            <person name="Jackson D.J."/>
            <person name="Leys S.P."/>
            <person name="Shu S."/>
            <person name="Woodcroft B.J."/>
            <person name="Vervoort M."/>
            <person name="Kosik K.S."/>
            <person name="Manning G."/>
            <person name="Degnan B.M."/>
            <person name="Rokhsar D.S."/>
        </authorList>
    </citation>
    <scope>NUCLEOTIDE SEQUENCE [LARGE SCALE GENOMIC DNA]</scope>
</reference>
<dbReference type="GO" id="GO:0016791">
    <property type="term" value="F:phosphatase activity"/>
    <property type="evidence" value="ECO:0007669"/>
    <property type="project" value="TreeGrafter"/>
</dbReference>
<dbReference type="EnsemblMetazoa" id="XM_011405946.2">
    <property type="protein sequence ID" value="XP_011404248.1"/>
    <property type="gene ID" value="LOC105312927"/>
</dbReference>
<comment type="catalytic activity">
    <reaction evidence="3">
        <text>3-O-[beta-D-GlcA-(1-&gt;3)-beta-D-Gal-(1-&gt;3)-beta-D-Gal-(1-&gt;4)-beta-D-2-O-P-Xyl]-L-seryl-[protein] + H2O = 3-O-(beta-D-GlcA-(1-&gt;3)-beta-D-Gal-(1-&gt;3)-beta-D-Gal-(1-&gt;4)-beta-D-Xyl)-L-seryl-[protein] + phosphate</text>
        <dbReference type="Rhea" id="RHEA:56512"/>
        <dbReference type="Rhea" id="RHEA-COMP:12573"/>
        <dbReference type="Rhea" id="RHEA-COMP:14559"/>
        <dbReference type="ChEBI" id="CHEBI:15377"/>
        <dbReference type="ChEBI" id="CHEBI:43474"/>
        <dbReference type="ChEBI" id="CHEBI:132093"/>
        <dbReference type="ChEBI" id="CHEBI:140495"/>
    </reaction>
</comment>
<name>A0A1X7US18_AMPQE</name>
<dbReference type="InterPro" id="IPR050645">
    <property type="entry name" value="Histidine_acid_phosphatase"/>
</dbReference>
<dbReference type="Gene3D" id="3.40.50.1240">
    <property type="entry name" value="Phosphoglycerate mutase-like"/>
    <property type="match status" value="1"/>
</dbReference>
<protein>
    <recommendedName>
        <fullName evidence="4">2-phosphoxylose phosphatase 1</fullName>
    </recommendedName>
    <alternativeName>
        <fullName evidence="5">Acid phosphatase-like protein 2</fullName>
    </alternativeName>
</protein>
<reference evidence="7" key="2">
    <citation type="submission" date="2017-05" db="UniProtKB">
        <authorList>
            <consortium name="EnsemblMetazoa"/>
        </authorList>
    </citation>
    <scope>IDENTIFICATION</scope>
</reference>
<dbReference type="STRING" id="400682.A0A1X7US18"/>
<keyword evidence="8" id="KW-1185">Reference proteome</keyword>
<dbReference type="KEGG" id="aqu:105312927"/>
<dbReference type="Proteomes" id="UP000007879">
    <property type="component" value="Unassembled WGS sequence"/>
</dbReference>
<dbReference type="Pfam" id="PF00328">
    <property type="entry name" value="His_Phos_2"/>
    <property type="match status" value="1"/>
</dbReference>
<sequence length="488" mass="56295">MRTVYKWLLFVILIVALICSFGGVFNQIKSKITEDRKERNKGDNRESPRSELGPRRLGELNRITKDYCHRSSPSGEEGILRDNTNNRYKLVQAHALFRHGDRTSESPLLQYLPPNDIECGLMDSSLEWRKLRSIKLKPHPSKTIVRNNKLRLFRGYKSQPCQKGHLTFVGFQQHSSLGLYFQSRYKDLVSDKSDKIFVQSTDMPRTIHSSAGFLVGFYSQKKKVPHQAAIHVSRGILLGAPPPKVHRYYPYCENLYNIRRQEYLTSSQYRRIKWNTTQTAKKLLKALHLNENLSSSITEVYDAFWPLLCHKKPNPCVAYACLNDSVLIEGARSAHLQYANKDPSNYSILASQPYLYHTVLHSMDSAITSISKGSEKYMRLSLSFGHDSNIAPLLATIGWKLDYWPSYASRVVMELWKDTSKTPTSEDDYYVRVLFNGRVISDKLPFGDENQFTAGKQLLKYNVWKNYLTTGPYREITSYIRHCRTSPP</sequence>
<keyword evidence="2" id="KW-0378">Hydrolase</keyword>